<keyword evidence="2" id="KW-1185">Reference proteome</keyword>
<dbReference type="Proteomes" id="UP000053660">
    <property type="component" value="Unassembled WGS sequence"/>
</dbReference>
<dbReference type="Gene3D" id="3.15.10.10">
    <property type="entry name" value="Bactericidal permeability-increasing protein, domain 1"/>
    <property type="match status" value="1"/>
</dbReference>
<proteinExistence type="predicted"/>
<organism evidence="1 2">
    <name type="scientific">Oesophagostomum dentatum</name>
    <name type="common">Nodular worm</name>
    <dbReference type="NCBI Taxonomy" id="61180"/>
    <lineage>
        <taxon>Eukaryota</taxon>
        <taxon>Metazoa</taxon>
        <taxon>Ecdysozoa</taxon>
        <taxon>Nematoda</taxon>
        <taxon>Chromadorea</taxon>
        <taxon>Rhabditida</taxon>
        <taxon>Rhabditina</taxon>
        <taxon>Rhabditomorpha</taxon>
        <taxon>Strongyloidea</taxon>
        <taxon>Strongylidae</taxon>
        <taxon>Oesophagostomum</taxon>
    </lineage>
</organism>
<name>A0A0B1SG54_OESDE</name>
<gene>
    <name evidence="1" type="ORF">OESDEN_18173</name>
</gene>
<feature type="non-terminal residue" evidence="1">
    <location>
        <position position="1"/>
    </location>
</feature>
<dbReference type="EMBL" id="KN581961">
    <property type="protein sequence ID" value="KHJ82135.1"/>
    <property type="molecule type" value="Genomic_DNA"/>
</dbReference>
<evidence type="ECO:0000313" key="2">
    <source>
        <dbReference type="Proteomes" id="UP000053660"/>
    </source>
</evidence>
<dbReference type="AlphaFoldDB" id="A0A0B1SG54"/>
<dbReference type="OrthoDB" id="5856263at2759"/>
<reference evidence="1 2" key="1">
    <citation type="submission" date="2014-03" db="EMBL/GenBank/DDBJ databases">
        <title>Draft genome of the hookworm Oesophagostomum dentatum.</title>
        <authorList>
            <person name="Mitreva M."/>
        </authorList>
    </citation>
    <scope>NUCLEOTIDE SEQUENCE [LARGE SCALE GENOMIC DNA]</scope>
    <source>
        <strain evidence="1 2">OD-Hann</strain>
    </source>
</reference>
<protein>
    <submittedName>
        <fullName evidence="1">Uncharacterized protein</fullName>
    </submittedName>
</protein>
<accession>A0A0B1SG54</accession>
<sequence length="125" mass="14272">LTNTATCRCDEKKINVKEPLTLTISPKIWNLLETKAGLINDAVTSITFPEFSGKKSLLNYRIWDGKVHHFSGPKSEVSFQDMNNDVRVDFTDNLRKLNFLRTKVQKMVTVKVNSEVPKKVSDVLF</sequence>
<evidence type="ECO:0000313" key="1">
    <source>
        <dbReference type="EMBL" id="KHJ82135.1"/>
    </source>
</evidence>